<organism evidence="2 3">
    <name type="scientific">Corynebacterium lipophiloflavum (strain ATCC 700352 / DSM 44291 / CCUG 37336 / JCM 10383 / DMMZ 1944)</name>
    <dbReference type="NCBI Taxonomy" id="525263"/>
    <lineage>
        <taxon>Bacteria</taxon>
        <taxon>Bacillati</taxon>
        <taxon>Actinomycetota</taxon>
        <taxon>Actinomycetes</taxon>
        <taxon>Mycobacteriales</taxon>
        <taxon>Corynebacteriaceae</taxon>
        <taxon>Corynebacterium</taxon>
    </lineage>
</organism>
<dbReference type="STRING" id="525263.HMPREF0298_2112"/>
<proteinExistence type="predicted"/>
<evidence type="ECO:0000313" key="2">
    <source>
        <dbReference type="EMBL" id="EEI16017.1"/>
    </source>
</evidence>
<protein>
    <submittedName>
        <fullName evidence="2">Uncharacterized protein</fullName>
    </submittedName>
</protein>
<reference evidence="2" key="1">
    <citation type="submission" date="2009-01" db="EMBL/GenBank/DDBJ databases">
        <authorList>
            <person name="Qin X."/>
            <person name="Bachman B."/>
            <person name="Battles P."/>
            <person name="Bell A."/>
            <person name="Bess C."/>
            <person name="Bickham C."/>
            <person name="Chaboub L."/>
            <person name="Chen D."/>
            <person name="Coyle M."/>
            <person name="Deiros D.R."/>
            <person name="Dinh H."/>
            <person name="Forbes L."/>
            <person name="Fowler G."/>
            <person name="Francisco L."/>
            <person name="Fu Q."/>
            <person name="Gubbala S."/>
            <person name="Hale W."/>
            <person name="Han Y."/>
            <person name="Hemphill L."/>
            <person name="Highlander S.K."/>
            <person name="Hirani K."/>
            <person name="Hogues M."/>
            <person name="Jackson L."/>
            <person name="Jakkamsetti A."/>
            <person name="Javaid M."/>
            <person name="Jiang H."/>
            <person name="Korchina V."/>
            <person name="Kovar C."/>
            <person name="Lara F."/>
            <person name="Lee S."/>
            <person name="Mata R."/>
            <person name="Mathew T."/>
            <person name="Moen C."/>
            <person name="Morales K."/>
            <person name="Munidasa M."/>
            <person name="Nazareth L."/>
            <person name="Ngo R."/>
            <person name="Nguyen L."/>
            <person name="Okwuonu G."/>
            <person name="Ongeri F."/>
            <person name="Patil S."/>
            <person name="Petrosino J."/>
            <person name="Pham C."/>
            <person name="Pham P."/>
            <person name="Pu L.-L."/>
            <person name="Puazo M."/>
            <person name="Raj R."/>
            <person name="Reid J."/>
            <person name="Rouhana J."/>
            <person name="Saada N."/>
            <person name="Shang Y."/>
            <person name="Simmons D."/>
            <person name="Thornton R."/>
            <person name="Warren J."/>
            <person name="Weissenberger G."/>
            <person name="Zhang J."/>
            <person name="Zhang L."/>
            <person name="Zhou C."/>
            <person name="Zhu D."/>
            <person name="Muzny D."/>
            <person name="Worley K."/>
            <person name="Gibbs R."/>
        </authorList>
    </citation>
    <scope>NUCLEOTIDE SEQUENCE [LARGE SCALE GENOMIC DNA]</scope>
    <source>
        <strain evidence="2">DSM 44291</strain>
    </source>
</reference>
<comment type="caution">
    <text evidence="2">The sequence shown here is derived from an EMBL/GenBank/DDBJ whole genome shotgun (WGS) entry which is preliminary data.</text>
</comment>
<dbReference type="RefSeq" id="WP_006839406.1">
    <property type="nucleotide sequence ID" value="NZ_GG667191.1"/>
</dbReference>
<dbReference type="HOGENOM" id="CLU_2583782_0_0_11"/>
<evidence type="ECO:0000313" key="3">
    <source>
        <dbReference type="Proteomes" id="UP000006196"/>
    </source>
</evidence>
<sequence>MDVKLAACAAALFCALSAGPVGTTATASAQVADKDPALQQQVSAEERIAPAGERTVISAGHADLGATFVDGTLVFLMRDD</sequence>
<dbReference type="EMBL" id="ACHJ01000167">
    <property type="protein sequence ID" value="EEI16017.1"/>
    <property type="molecule type" value="Genomic_DNA"/>
</dbReference>
<accession>C0XUJ2</accession>
<gene>
    <name evidence="2" type="ORF">HMPREF0298_2112</name>
</gene>
<feature type="chain" id="PRO_5038572590" evidence="1">
    <location>
        <begin position="21"/>
        <end position="80"/>
    </location>
</feature>
<dbReference type="AlphaFoldDB" id="C0XUJ2"/>
<keyword evidence="1" id="KW-0732">Signal</keyword>
<dbReference type="Proteomes" id="UP000006196">
    <property type="component" value="Unassembled WGS sequence"/>
</dbReference>
<keyword evidence="3" id="KW-1185">Reference proteome</keyword>
<feature type="signal peptide" evidence="1">
    <location>
        <begin position="1"/>
        <end position="20"/>
    </location>
</feature>
<name>C0XUJ2_CORLD</name>
<evidence type="ECO:0000256" key="1">
    <source>
        <dbReference type="SAM" id="SignalP"/>
    </source>
</evidence>